<sequence length="100" mass="10565">MVLVALCVPLDSQDCWAAGILFHRYLGPESQQLIRSNAGVKVKQVVTGDLDDEEGETDGEDDGDAETDVVATSATGSCKKTIDITCIAISAQNTDKYGSV</sequence>
<feature type="region of interest" description="Disordered" evidence="1">
    <location>
        <begin position="46"/>
        <end position="67"/>
    </location>
</feature>
<comment type="caution">
    <text evidence="2">The sequence shown here is derived from an EMBL/GenBank/DDBJ whole genome shotgun (WGS) entry which is preliminary data.</text>
</comment>
<reference evidence="2" key="1">
    <citation type="submission" date="2023-06" db="EMBL/GenBank/DDBJ databases">
        <authorList>
            <consortium name="Lawrence Berkeley National Laboratory"/>
            <person name="Ahrendt S."/>
            <person name="Sahu N."/>
            <person name="Indic B."/>
            <person name="Wong-Bajracharya J."/>
            <person name="Merenyi Z."/>
            <person name="Ke H.-M."/>
            <person name="Monk M."/>
            <person name="Kocsube S."/>
            <person name="Drula E."/>
            <person name="Lipzen A."/>
            <person name="Balint B."/>
            <person name="Henrissat B."/>
            <person name="Andreopoulos B."/>
            <person name="Martin F.M."/>
            <person name="Harder C.B."/>
            <person name="Rigling D."/>
            <person name="Ford K.L."/>
            <person name="Foster G.D."/>
            <person name="Pangilinan J."/>
            <person name="Papanicolaou A."/>
            <person name="Barry K."/>
            <person name="LaButti K."/>
            <person name="Viragh M."/>
            <person name="Koriabine M."/>
            <person name="Yan M."/>
            <person name="Riley R."/>
            <person name="Champramary S."/>
            <person name="Plett K.L."/>
            <person name="Tsai I.J."/>
            <person name="Slot J."/>
            <person name="Sipos G."/>
            <person name="Plett J."/>
            <person name="Nagy L.G."/>
            <person name="Grigoriev I.V."/>
        </authorList>
    </citation>
    <scope>NUCLEOTIDE SEQUENCE</scope>
    <source>
        <strain evidence="2">ICMP 16352</strain>
    </source>
</reference>
<evidence type="ECO:0000256" key="1">
    <source>
        <dbReference type="SAM" id="MobiDB-lite"/>
    </source>
</evidence>
<dbReference type="Proteomes" id="UP001175227">
    <property type="component" value="Unassembled WGS sequence"/>
</dbReference>
<feature type="compositionally biased region" description="Acidic residues" evidence="1">
    <location>
        <begin position="49"/>
        <end position="67"/>
    </location>
</feature>
<protein>
    <submittedName>
        <fullName evidence="2">Uncharacterized protein</fullName>
    </submittedName>
</protein>
<name>A0AA39P1A5_9AGAR</name>
<dbReference type="EMBL" id="JAUEPR010000022">
    <property type="protein sequence ID" value="KAK0475713.1"/>
    <property type="molecule type" value="Genomic_DNA"/>
</dbReference>
<evidence type="ECO:0000313" key="2">
    <source>
        <dbReference type="EMBL" id="KAK0475713.1"/>
    </source>
</evidence>
<gene>
    <name evidence="2" type="ORF">IW261DRAFT_1422006</name>
</gene>
<dbReference type="AlphaFoldDB" id="A0AA39P1A5"/>
<organism evidence="2 3">
    <name type="scientific">Armillaria novae-zelandiae</name>
    <dbReference type="NCBI Taxonomy" id="153914"/>
    <lineage>
        <taxon>Eukaryota</taxon>
        <taxon>Fungi</taxon>
        <taxon>Dikarya</taxon>
        <taxon>Basidiomycota</taxon>
        <taxon>Agaricomycotina</taxon>
        <taxon>Agaricomycetes</taxon>
        <taxon>Agaricomycetidae</taxon>
        <taxon>Agaricales</taxon>
        <taxon>Marasmiineae</taxon>
        <taxon>Physalacriaceae</taxon>
        <taxon>Armillaria</taxon>
    </lineage>
</organism>
<accession>A0AA39P1A5</accession>
<evidence type="ECO:0000313" key="3">
    <source>
        <dbReference type="Proteomes" id="UP001175227"/>
    </source>
</evidence>
<keyword evidence="3" id="KW-1185">Reference proteome</keyword>
<proteinExistence type="predicted"/>